<keyword evidence="2" id="KW-1185">Reference proteome</keyword>
<dbReference type="AlphaFoldDB" id="A0A0N4ZXP5"/>
<dbReference type="WBParaSite" id="PTRK_0001349800.1">
    <property type="protein sequence ID" value="PTRK_0001349800.1"/>
    <property type="gene ID" value="PTRK_0001349800"/>
</dbReference>
<feature type="compositionally biased region" description="Low complexity" evidence="1">
    <location>
        <begin position="278"/>
        <end position="287"/>
    </location>
</feature>
<feature type="region of interest" description="Disordered" evidence="1">
    <location>
        <begin position="1"/>
        <end position="287"/>
    </location>
</feature>
<name>A0A0N4ZXP5_PARTI</name>
<evidence type="ECO:0000256" key="1">
    <source>
        <dbReference type="SAM" id="MobiDB-lite"/>
    </source>
</evidence>
<dbReference type="Proteomes" id="UP000038045">
    <property type="component" value="Unplaced"/>
</dbReference>
<reference evidence="3" key="1">
    <citation type="submission" date="2017-02" db="UniProtKB">
        <authorList>
            <consortium name="WormBaseParasite"/>
        </authorList>
    </citation>
    <scope>IDENTIFICATION</scope>
</reference>
<accession>A0A0N4ZXP5</accession>
<sequence length="287" mass="31918">MGSSGSGRPHRLDALLRQLGTDRPLSADPGGRDRRRGGAGSVPRRPGHAEAHRRREVVHGQGRRRLLARQRTRRRRGGLDRRNPHDRGRPLPRSASADQEVQRQAEPVPVRLRGGRRRRLSGRLRRHRRAWRTGKGGRVQGCGRRLFRHHGHGPGRPPGRGLRRAAAQGGPHPALGLCSRRTDLGSGSDRRKVSGHPPRTRLSGPARSHGEGHPVPSARRRRQRRDGVDGKLRHDPARLGQRPLLRPSGQPLFRRRQDRPRPDRGLRRPQGLGGGDGRALAGADPQL</sequence>
<organism evidence="2 3">
    <name type="scientific">Parastrongyloides trichosuri</name>
    <name type="common">Possum-specific nematode worm</name>
    <dbReference type="NCBI Taxonomy" id="131310"/>
    <lineage>
        <taxon>Eukaryota</taxon>
        <taxon>Metazoa</taxon>
        <taxon>Ecdysozoa</taxon>
        <taxon>Nematoda</taxon>
        <taxon>Chromadorea</taxon>
        <taxon>Rhabditida</taxon>
        <taxon>Tylenchina</taxon>
        <taxon>Panagrolaimomorpha</taxon>
        <taxon>Strongyloidoidea</taxon>
        <taxon>Strongyloididae</taxon>
        <taxon>Parastrongyloides</taxon>
    </lineage>
</organism>
<evidence type="ECO:0000313" key="2">
    <source>
        <dbReference type="Proteomes" id="UP000038045"/>
    </source>
</evidence>
<protein>
    <submittedName>
        <fullName evidence="3">LigA</fullName>
    </submittedName>
</protein>
<proteinExistence type="predicted"/>
<feature type="compositionally biased region" description="Basic residues" evidence="1">
    <location>
        <begin position="113"/>
        <end position="132"/>
    </location>
</feature>
<feature type="compositionally biased region" description="Basic residues" evidence="1">
    <location>
        <begin position="51"/>
        <end position="76"/>
    </location>
</feature>
<feature type="compositionally biased region" description="Basic and acidic residues" evidence="1">
    <location>
        <begin position="225"/>
        <end position="237"/>
    </location>
</feature>
<feature type="compositionally biased region" description="Basic and acidic residues" evidence="1">
    <location>
        <begin position="77"/>
        <end position="89"/>
    </location>
</feature>
<feature type="compositionally biased region" description="Basic and acidic residues" evidence="1">
    <location>
        <begin position="180"/>
        <end position="192"/>
    </location>
</feature>
<evidence type="ECO:0000313" key="3">
    <source>
        <dbReference type="WBParaSite" id="PTRK_0001349800.1"/>
    </source>
</evidence>